<keyword evidence="1" id="KW-0229">DNA integration</keyword>
<dbReference type="InterPro" id="IPR050090">
    <property type="entry name" value="Tyrosine_recombinase_XerCD"/>
</dbReference>
<gene>
    <name evidence="7" type="ORF">LPB19_12565</name>
</gene>
<feature type="domain" description="Tyr recombinase" evidence="5">
    <location>
        <begin position="122"/>
        <end position="329"/>
    </location>
</feature>
<evidence type="ECO:0000256" key="1">
    <source>
        <dbReference type="ARBA" id="ARBA00022908"/>
    </source>
</evidence>
<reference evidence="7 8" key="1">
    <citation type="submission" date="2021-03" db="EMBL/GenBank/DDBJ databases">
        <title>Genome sequencing of Marinobacter sp. LPB0319.</title>
        <authorList>
            <person name="Kim J."/>
        </authorList>
    </citation>
    <scope>NUCLEOTIDE SEQUENCE [LARGE SCALE GENOMIC DNA]</scope>
    <source>
        <strain evidence="7 8">LPB0319</strain>
    </source>
</reference>
<dbReference type="InterPro" id="IPR002104">
    <property type="entry name" value="Integrase_catalytic"/>
</dbReference>
<dbReference type="PANTHER" id="PTHR30349">
    <property type="entry name" value="PHAGE INTEGRASE-RELATED"/>
    <property type="match status" value="1"/>
</dbReference>
<dbReference type="InterPro" id="IPR044068">
    <property type="entry name" value="CB"/>
</dbReference>
<evidence type="ECO:0000259" key="5">
    <source>
        <dbReference type="PROSITE" id="PS51898"/>
    </source>
</evidence>
<dbReference type="InterPro" id="IPR004107">
    <property type="entry name" value="Integrase_SAM-like_N"/>
</dbReference>
<keyword evidence="2 4" id="KW-0238">DNA-binding</keyword>
<name>A0ABX7MP15_9GAMM</name>
<dbReference type="Gene3D" id="1.10.150.130">
    <property type="match status" value="1"/>
</dbReference>
<keyword evidence="8" id="KW-1185">Reference proteome</keyword>
<evidence type="ECO:0000256" key="4">
    <source>
        <dbReference type="PROSITE-ProRule" id="PRU01248"/>
    </source>
</evidence>
<evidence type="ECO:0000313" key="7">
    <source>
        <dbReference type="EMBL" id="QSP94021.1"/>
    </source>
</evidence>
<accession>A0ABX7MP15</accession>
<organism evidence="7 8">
    <name type="scientific">Marinobacter salinisoli</name>
    <dbReference type="NCBI Taxonomy" id="2769486"/>
    <lineage>
        <taxon>Bacteria</taxon>
        <taxon>Pseudomonadati</taxon>
        <taxon>Pseudomonadota</taxon>
        <taxon>Gammaproteobacteria</taxon>
        <taxon>Pseudomonadales</taxon>
        <taxon>Marinobacteraceae</taxon>
        <taxon>Marinobacter</taxon>
    </lineage>
</organism>
<keyword evidence="3" id="KW-0233">DNA recombination</keyword>
<evidence type="ECO:0000256" key="2">
    <source>
        <dbReference type="ARBA" id="ARBA00023125"/>
    </source>
</evidence>
<dbReference type="InterPro" id="IPR013762">
    <property type="entry name" value="Integrase-like_cat_sf"/>
</dbReference>
<dbReference type="PROSITE" id="PS51900">
    <property type="entry name" value="CB"/>
    <property type="match status" value="1"/>
</dbReference>
<dbReference type="Proteomes" id="UP000663555">
    <property type="component" value="Chromosome"/>
</dbReference>
<evidence type="ECO:0000313" key="8">
    <source>
        <dbReference type="Proteomes" id="UP000663555"/>
    </source>
</evidence>
<feature type="domain" description="Core-binding (CB)" evidence="6">
    <location>
        <begin position="20"/>
        <end position="101"/>
    </location>
</feature>
<dbReference type="Pfam" id="PF02899">
    <property type="entry name" value="Phage_int_SAM_1"/>
    <property type="match status" value="1"/>
</dbReference>
<dbReference type="Pfam" id="PF00589">
    <property type="entry name" value="Phage_integrase"/>
    <property type="match status" value="1"/>
</dbReference>
<dbReference type="Gene3D" id="1.10.443.10">
    <property type="entry name" value="Intergrase catalytic core"/>
    <property type="match status" value="1"/>
</dbReference>
<dbReference type="PANTHER" id="PTHR30349:SF36">
    <property type="entry name" value="PROPHAGE INTEGRASE INTR-RELATED"/>
    <property type="match status" value="1"/>
</dbReference>
<dbReference type="CDD" id="cd01189">
    <property type="entry name" value="INT_ICEBs1_C_like"/>
    <property type="match status" value="1"/>
</dbReference>
<sequence>MKRTTKRLQHFTRAEGFSATPIGAALVDWLNNKSLELSETTVKGYRSKAKLIDKHFKRQELCSIRPRCVRGFIEKLHKRGYSNKTINEYLIVLRGVFRGLVEDEEIPKDPTRTLQNLRTVITGPDPFTREEIAKMTSVPGAQVSEMAMLKLGLYTGLRVSELLALAWEDVDLARRTLHVRRARVNGIFKTPKNRASDRVISLPQHAADLLLSLQPLSGKPRLTRSYSVTLEDNRTQSRQRLRIVFLNSNTGEPIKTDSHYARYFLGPLLNKAGVRYRSPNNCRHTWASQMLTQGVPAAWIARQLGHTSEQMIYRHYGKIIEQDMPDFVEQQEQVFAAVA</sequence>
<dbReference type="RefSeq" id="WP_206643243.1">
    <property type="nucleotide sequence ID" value="NZ_CP071247.1"/>
</dbReference>
<protein>
    <submittedName>
        <fullName evidence="7">Site-specific integrase</fullName>
    </submittedName>
</protein>
<dbReference type="InterPro" id="IPR010998">
    <property type="entry name" value="Integrase_recombinase_N"/>
</dbReference>
<dbReference type="SUPFAM" id="SSF56349">
    <property type="entry name" value="DNA breaking-rejoining enzymes"/>
    <property type="match status" value="1"/>
</dbReference>
<dbReference type="InterPro" id="IPR011010">
    <property type="entry name" value="DNA_brk_join_enz"/>
</dbReference>
<evidence type="ECO:0000256" key="3">
    <source>
        <dbReference type="ARBA" id="ARBA00023172"/>
    </source>
</evidence>
<dbReference type="EMBL" id="CP071247">
    <property type="protein sequence ID" value="QSP94021.1"/>
    <property type="molecule type" value="Genomic_DNA"/>
</dbReference>
<evidence type="ECO:0000259" key="6">
    <source>
        <dbReference type="PROSITE" id="PS51900"/>
    </source>
</evidence>
<dbReference type="PROSITE" id="PS51898">
    <property type="entry name" value="TYR_RECOMBINASE"/>
    <property type="match status" value="1"/>
</dbReference>
<proteinExistence type="predicted"/>